<dbReference type="Proteomes" id="UP000033441">
    <property type="component" value="Unassembled WGS sequence"/>
</dbReference>
<dbReference type="EMBL" id="LANV01000001">
    <property type="protein sequence ID" value="KJV63820.1"/>
    <property type="molecule type" value="Genomic_DNA"/>
</dbReference>
<gene>
    <name evidence="1" type="ORF">APHMUC_0829</name>
</gene>
<reference evidence="1 2" key="1">
    <citation type="submission" date="2015-02" db="EMBL/GenBank/DDBJ databases">
        <title>Genome Sequencing of Rickettsiales.</title>
        <authorList>
            <person name="Daugherty S.C."/>
            <person name="Su Q."/>
            <person name="Abolude K."/>
            <person name="Beier-Sexton M."/>
            <person name="Carlyon J.A."/>
            <person name="Carter R."/>
            <person name="Day N.P."/>
            <person name="Dumler S.J."/>
            <person name="Dyachenko V."/>
            <person name="Godinez A."/>
            <person name="Kurtti T.J."/>
            <person name="Lichay M."/>
            <person name="Mullins K.E."/>
            <person name="Ott S."/>
            <person name="Pappas-Brown V."/>
            <person name="Paris D.H."/>
            <person name="Patel P."/>
            <person name="Richards A.L."/>
            <person name="Sadzewicz L."/>
            <person name="Sears K."/>
            <person name="Seidman D."/>
            <person name="Sengamalay N."/>
            <person name="Stenos J."/>
            <person name="Tallon L.J."/>
            <person name="Vincent G."/>
            <person name="Fraser C.M."/>
            <person name="Munderloh U."/>
            <person name="Dunning-Hotopp J.C."/>
        </authorList>
    </citation>
    <scope>NUCLEOTIDE SEQUENCE [LARGE SCALE GENOMIC DNA]</scope>
    <source>
        <strain evidence="1 2">ApMUC09</strain>
    </source>
</reference>
<organism evidence="1 2">
    <name type="scientific">Anaplasma phagocytophilum str. ApMUC09</name>
    <dbReference type="NCBI Taxonomy" id="1359152"/>
    <lineage>
        <taxon>Bacteria</taxon>
        <taxon>Pseudomonadati</taxon>
        <taxon>Pseudomonadota</taxon>
        <taxon>Alphaproteobacteria</taxon>
        <taxon>Rickettsiales</taxon>
        <taxon>Anaplasmataceae</taxon>
        <taxon>Anaplasma</taxon>
        <taxon>phagocytophilum group</taxon>
    </lineage>
</organism>
<evidence type="ECO:0000313" key="1">
    <source>
        <dbReference type="EMBL" id="KJV63820.1"/>
    </source>
</evidence>
<accession>A0A0F3N705</accession>
<dbReference type="PATRIC" id="fig|1359152.3.peg.869"/>
<dbReference type="AlphaFoldDB" id="A0A0F3N705"/>
<name>A0A0F3N705_ANAPH</name>
<proteinExistence type="predicted"/>
<evidence type="ECO:0000313" key="2">
    <source>
        <dbReference type="Proteomes" id="UP000033441"/>
    </source>
</evidence>
<sequence length="121" mass="13575">MFVESRIEDALFEDVLNFVTQHSSSFFQGVLLFSLELAYIAHGVAAREGNIKEWVVFLAYTKVGDFRLIVLRNGKLFDATSIRVMQSESELPDVVAGKVYHSMQNAVSEISSIYGPIARKI</sequence>
<protein>
    <submittedName>
        <fullName evidence="1">Uncharacterized protein</fullName>
    </submittedName>
</protein>
<comment type="caution">
    <text evidence="1">The sequence shown here is derived from an EMBL/GenBank/DDBJ whole genome shotgun (WGS) entry which is preliminary data.</text>
</comment>